<proteinExistence type="predicted"/>
<sequence>MDQFAKGFKIVSSDPLHNSHAENPQSQALILEGAVREPLQFQNEQSDVDISVVIVVKREDIKAVRTAYYSLDCKLNQIAPGQQILPCLLSISDSHVQQNASYDVGIGCSESRDDKAIDVARKQICSVHQTGYQFAIGQRWNKDQFTRSTNISGNFQKDREPSRGINQGIIKIVQAWHLEWRGEFPRNKFTQEITKRQSQFSRTAGRRTVGSTSEARLEKQPWSIKQPTCGSEHILNQCLGCLRLSCKTLMQLYRSSLLFSMDQEQPLESNRIKRVRQCMDQ</sequence>
<comment type="caution">
    <text evidence="1">The sequence shown here is derived from an EMBL/GenBank/DDBJ whole genome shotgun (WGS) entry which is preliminary data.</text>
</comment>
<reference evidence="1 2" key="1">
    <citation type="submission" date="2019-05" db="EMBL/GenBank/DDBJ databases">
        <title>Emergence of the Ug99 lineage of the wheat stem rust pathogen through somatic hybridization.</title>
        <authorList>
            <person name="Li F."/>
            <person name="Upadhyaya N.M."/>
            <person name="Sperschneider J."/>
            <person name="Matny O."/>
            <person name="Nguyen-Phuc H."/>
            <person name="Mago R."/>
            <person name="Raley C."/>
            <person name="Miller M.E."/>
            <person name="Silverstein K.A.T."/>
            <person name="Henningsen E."/>
            <person name="Hirsch C.D."/>
            <person name="Visser B."/>
            <person name="Pretorius Z.A."/>
            <person name="Steffenson B.J."/>
            <person name="Schwessinger B."/>
            <person name="Dodds P.N."/>
            <person name="Figueroa M."/>
        </authorList>
    </citation>
    <scope>NUCLEOTIDE SEQUENCE [LARGE SCALE GENOMIC DNA]</scope>
    <source>
        <strain evidence="1 2">Ug99</strain>
    </source>
</reference>
<evidence type="ECO:0000313" key="1">
    <source>
        <dbReference type="EMBL" id="KAA1099093.1"/>
    </source>
</evidence>
<accession>A0A5B0PDE4</accession>
<protein>
    <submittedName>
        <fullName evidence="1">Uncharacterized protein</fullName>
    </submittedName>
</protein>
<evidence type="ECO:0000313" key="2">
    <source>
        <dbReference type="Proteomes" id="UP000325313"/>
    </source>
</evidence>
<dbReference type="AlphaFoldDB" id="A0A5B0PDE4"/>
<organism evidence="1 2">
    <name type="scientific">Puccinia graminis f. sp. tritici</name>
    <dbReference type="NCBI Taxonomy" id="56615"/>
    <lineage>
        <taxon>Eukaryota</taxon>
        <taxon>Fungi</taxon>
        <taxon>Dikarya</taxon>
        <taxon>Basidiomycota</taxon>
        <taxon>Pucciniomycotina</taxon>
        <taxon>Pucciniomycetes</taxon>
        <taxon>Pucciniales</taxon>
        <taxon>Pucciniaceae</taxon>
        <taxon>Puccinia</taxon>
    </lineage>
</organism>
<dbReference type="Proteomes" id="UP000325313">
    <property type="component" value="Unassembled WGS sequence"/>
</dbReference>
<dbReference type="EMBL" id="VDEP01000343">
    <property type="protein sequence ID" value="KAA1099093.1"/>
    <property type="molecule type" value="Genomic_DNA"/>
</dbReference>
<name>A0A5B0PDE4_PUCGR</name>
<gene>
    <name evidence="1" type="ORF">PGTUg99_017427</name>
</gene>